<dbReference type="InterPro" id="IPR004675">
    <property type="entry name" value="AhpD_core"/>
</dbReference>
<dbReference type="GO" id="GO:0051920">
    <property type="term" value="F:peroxiredoxin activity"/>
    <property type="evidence" value="ECO:0007669"/>
    <property type="project" value="InterPro"/>
</dbReference>
<name>A0A5B2VIM5_9BACT</name>
<reference evidence="2 3" key="2">
    <citation type="submission" date="2019-09" db="EMBL/GenBank/DDBJ databases">
        <authorList>
            <person name="Jin C."/>
        </authorList>
    </citation>
    <scope>NUCLEOTIDE SEQUENCE [LARGE SCALE GENOMIC DNA]</scope>
    <source>
        <strain evidence="2 3">BN140078</strain>
    </source>
</reference>
<dbReference type="InterPro" id="IPR029032">
    <property type="entry name" value="AhpD-like"/>
</dbReference>
<dbReference type="Proteomes" id="UP000324611">
    <property type="component" value="Unassembled WGS sequence"/>
</dbReference>
<dbReference type="InterPro" id="IPR003779">
    <property type="entry name" value="CMD-like"/>
</dbReference>
<evidence type="ECO:0000259" key="1">
    <source>
        <dbReference type="Pfam" id="PF02627"/>
    </source>
</evidence>
<dbReference type="SUPFAM" id="SSF69118">
    <property type="entry name" value="AhpD-like"/>
    <property type="match status" value="1"/>
</dbReference>
<sequence>MNEFVVSTEQNISDSNKRIFGELKGLFGIVPNIFAAFASSENGLENYFNYLTQKSSLSDRERETVNLIVSQVNQCPYCLSFHTIIAGRIGFTNDQILDIRSNNISFDRRLKAIAALAHNITITKGQIVGDILEEFYEAGYDQGHLVDVVLAVGNIWTLNLLYAITNVPIDWPKVNVIINKPF</sequence>
<organism evidence="2 3">
    <name type="scientific">Chitinophaga agrisoli</name>
    <dbReference type="NCBI Taxonomy" id="2607653"/>
    <lineage>
        <taxon>Bacteria</taxon>
        <taxon>Pseudomonadati</taxon>
        <taxon>Bacteroidota</taxon>
        <taxon>Chitinophagia</taxon>
        <taxon>Chitinophagales</taxon>
        <taxon>Chitinophagaceae</taxon>
        <taxon>Chitinophaga</taxon>
    </lineage>
</organism>
<reference evidence="2 3" key="1">
    <citation type="submission" date="2019-09" db="EMBL/GenBank/DDBJ databases">
        <title>Chitinophaga ginsengihumi sp. nov., isolated from soil of ginseng rhizosphere.</title>
        <authorList>
            <person name="Lee J."/>
        </authorList>
    </citation>
    <scope>NUCLEOTIDE SEQUENCE [LARGE SCALE GENOMIC DNA]</scope>
    <source>
        <strain evidence="2 3">BN140078</strain>
    </source>
</reference>
<protein>
    <submittedName>
        <fullName evidence="2">Carboxymuconolactone decarboxylase family protein</fullName>
    </submittedName>
</protein>
<keyword evidence="3" id="KW-1185">Reference proteome</keyword>
<dbReference type="AlphaFoldDB" id="A0A5B2VIM5"/>
<dbReference type="NCBIfam" id="TIGR00778">
    <property type="entry name" value="ahpD_dom"/>
    <property type="match status" value="1"/>
</dbReference>
<dbReference type="EMBL" id="VUOC01000004">
    <property type="protein sequence ID" value="KAA2238396.1"/>
    <property type="molecule type" value="Genomic_DNA"/>
</dbReference>
<evidence type="ECO:0000313" key="2">
    <source>
        <dbReference type="EMBL" id="KAA2238396.1"/>
    </source>
</evidence>
<dbReference type="RefSeq" id="WP_149839578.1">
    <property type="nucleotide sequence ID" value="NZ_VUOC01000004.1"/>
</dbReference>
<feature type="domain" description="Carboxymuconolactone decarboxylase-like" evidence="1">
    <location>
        <begin position="44"/>
        <end position="108"/>
    </location>
</feature>
<dbReference type="PANTHER" id="PTHR35446">
    <property type="entry name" value="SI:CH211-175M2.5"/>
    <property type="match status" value="1"/>
</dbReference>
<accession>A0A5B2VIM5</accession>
<dbReference type="PANTHER" id="PTHR35446:SF2">
    <property type="entry name" value="CARBOXYMUCONOLACTONE DECARBOXYLASE-LIKE DOMAIN-CONTAINING PROTEIN"/>
    <property type="match status" value="1"/>
</dbReference>
<gene>
    <name evidence="2" type="ORF">F0L74_19385</name>
</gene>
<evidence type="ECO:0000313" key="3">
    <source>
        <dbReference type="Proteomes" id="UP000324611"/>
    </source>
</evidence>
<comment type="caution">
    <text evidence="2">The sequence shown here is derived from an EMBL/GenBank/DDBJ whole genome shotgun (WGS) entry which is preliminary data.</text>
</comment>
<dbReference type="Gene3D" id="1.20.1290.10">
    <property type="entry name" value="AhpD-like"/>
    <property type="match status" value="1"/>
</dbReference>
<proteinExistence type="predicted"/>
<dbReference type="Pfam" id="PF02627">
    <property type="entry name" value="CMD"/>
    <property type="match status" value="1"/>
</dbReference>